<organism evidence="3 4">
    <name type="scientific">Celeribacter indicus</name>
    <dbReference type="NCBI Taxonomy" id="1208324"/>
    <lineage>
        <taxon>Bacteria</taxon>
        <taxon>Pseudomonadati</taxon>
        <taxon>Pseudomonadota</taxon>
        <taxon>Alphaproteobacteria</taxon>
        <taxon>Rhodobacterales</taxon>
        <taxon>Roseobacteraceae</taxon>
        <taxon>Celeribacter</taxon>
    </lineage>
</organism>
<evidence type="ECO:0000313" key="4">
    <source>
        <dbReference type="Proteomes" id="UP000031521"/>
    </source>
</evidence>
<dbReference type="PRINTS" id="PR00080">
    <property type="entry name" value="SDRFAMILY"/>
</dbReference>
<reference evidence="3 4" key="1">
    <citation type="journal article" date="2014" name="Int. J. Syst. Evol. Microbiol.">
        <title>Celeribacter indicus sp. nov., a polycyclic aromatic hydrocarbon-degrading bacterium from deep-sea sediment and reclassification of Huaishuia halophila as Celeribacter halophilus comb. nov.</title>
        <authorList>
            <person name="Lai Q."/>
            <person name="Cao J."/>
            <person name="Yuan J."/>
            <person name="Li F."/>
            <person name="Shao Z."/>
        </authorList>
    </citation>
    <scope>NUCLEOTIDE SEQUENCE [LARGE SCALE GENOMIC DNA]</scope>
    <source>
        <strain evidence="3">P73</strain>
    </source>
</reference>
<dbReference type="CDD" id="cd05233">
    <property type="entry name" value="SDR_c"/>
    <property type="match status" value="1"/>
</dbReference>
<dbReference type="GO" id="GO:0016616">
    <property type="term" value="F:oxidoreductase activity, acting on the CH-OH group of donors, NAD or NADP as acceptor"/>
    <property type="evidence" value="ECO:0007669"/>
    <property type="project" value="TreeGrafter"/>
</dbReference>
<dbReference type="PANTHER" id="PTHR42760">
    <property type="entry name" value="SHORT-CHAIN DEHYDROGENASES/REDUCTASES FAMILY MEMBER"/>
    <property type="match status" value="1"/>
</dbReference>
<name>A0A0B5E035_9RHOB</name>
<dbReference type="OrthoDB" id="9789398at2"/>
<keyword evidence="2" id="KW-0560">Oxidoreductase</keyword>
<keyword evidence="4" id="KW-1185">Reference proteome</keyword>
<dbReference type="AlphaFoldDB" id="A0A0B5E035"/>
<accession>A0A0B5E035</accession>
<sequence>MTAALPQRYAGRTAILTGATGRLGAGIASRLAAEGARLCLVDRERPSVDDLAASLAADFPGARPAVFVGDLADPGAADKVVHEIFGTVGTVELLVNAAGGYLTGGFLSTGAHLPEAIGINLMTAANMIRGVARHWVAHGAQGTVVNLTSAASLHPAPATAGYVASKAGLNALTSTLAMELGQHGIRVNAIAPGMILGEVFTAAGTSDPEILRVLDGTPLGRTGRPEDVAAAVAFLGSDDAAWITGAILPVTGGAHSGRPHFPVAD</sequence>
<evidence type="ECO:0000313" key="3">
    <source>
        <dbReference type="EMBL" id="AJE46745.1"/>
    </source>
</evidence>
<dbReference type="PANTHER" id="PTHR42760:SF133">
    <property type="entry name" value="3-OXOACYL-[ACYL-CARRIER-PROTEIN] REDUCTASE"/>
    <property type="match status" value="1"/>
</dbReference>
<dbReference type="FunFam" id="3.40.50.720:FF:000084">
    <property type="entry name" value="Short-chain dehydrogenase reductase"/>
    <property type="match status" value="1"/>
</dbReference>
<dbReference type="InterPro" id="IPR036291">
    <property type="entry name" value="NAD(P)-bd_dom_sf"/>
</dbReference>
<evidence type="ECO:0000256" key="1">
    <source>
        <dbReference type="ARBA" id="ARBA00006484"/>
    </source>
</evidence>
<dbReference type="InterPro" id="IPR002347">
    <property type="entry name" value="SDR_fam"/>
</dbReference>
<comment type="similarity">
    <text evidence="1">Belongs to the short-chain dehydrogenases/reductases (SDR) family.</text>
</comment>
<dbReference type="EMBL" id="CP004393">
    <property type="protein sequence ID" value="AJE46745.1"/>
    <property type="molecule type" value="Genomic_DNA"/>
</dbReference>
<dbReference type="SUPFAM" id="SSF51735">
    <property type="entry name" value="NAD(P)-binding Rossmann-fold domains"/>
    <property type="match status" value="1"/>
</dbReference>
<dbReference type="KEGG" id="cid:P73_2030"/>
<proteinExistence type="inferred from homology"/>
<dbReference type="PROSITE" id="PS00061">
    <property type="entry name" value="ADH_SHORT"/>
    <property type="match status" value="1"/>
</dbReference>
<evidence type="ECO:0000256" key="2">
    <source>
        <dbReference type="ARBA" id="ARBA00023002"/>
    </source>
</evidence>
<gene>
    <name evidence="3" type="ORF">P73_2030</name>
</gene>
<dbReference type="HOGENOM" id="CLU_010194_1_2_5"/>
<protein>
    <submittedName>
        <fullName evidence="3">Putative oxidoreductase protein</fullName>
    </submittedName>
</protein>
<dbReference type="STRING" id="1208324.P73_2030"/>
<dbReference type="Gene3D" id="3.40.50.720">
    <property type="entry name" value="NAD(P)-binding Rossmann-like Domain"/>
    <property type="match status" value="1"/>
</dbReference>
<dbReference type="Pfam" id="PF13561">
    <property type="entry name" value="adh_short_C2"/>
    <property type="match status" value="1"/>
</dbReference>
<dbReference type="PRINTS" id="PR00081">
    <property type="entry name" value="GDHRDH"/>
</dbReference>
<dbReference type="Proteomes" id="UP000031521">
    <property type="component" value="Chromosome"/>
</dbReference>
<dbReference type="RefSeq" id="WP_052453155.1">
    <property type="nucleotide sequence ID" value="NZ_CP004393.1"/>
</dbReference>
<dbReference type="InterPro" id="IPR020904">
    <property type="entry name" value="Sc_DH/Rdtase_CS"/>
</dbReference>